<protein>
    <recommendedName>
        <fullName evidence="8">Chloride channel core</fullName>
    </recommendedName>
</protein>
<dbReference type="AlphaFoldDB" id="A0A0B5EFG2"/>
<feature type="transmembrane region" description="Helical" evidence="5">
    <location>
        <begin position="169"/>
        <end position="193"/>
    </location>
</feature>
<proteinExistence type="predicted"/>
<gene>
    <name evidence="6" type="ORF">SLNWT_0377</name>
</gene>
<dbReference type="Pfam" id="PF00654">
    <property type="entry name" value="Voltage_CLC"/>
    <property type="match status" value="1"/>
</dbReference>
<feature type="transmembrane region" description="Helical" evidence="5">
    <location>
        <begin position="286"/>
        <end position="306"/>
    </location>
</feature>
<feature type="transmembrane region" description="Helical" evidence="5">
    <location>
        <begin position="380"/>
        <end position="398"/>
    </location>
</feature>
<evidence type="ECO:0000256" key="1">
    <source>
        <dbReference type="ARBA" id="ARBA00004141"/>
    </source>
</evidence>
<evidence type="ECO:0000256" key="2">
    <source>
        <dbReference type="ARBA" id="ARBA00022692"/>
    </source>
</evidence>
<evidence type="ECO:0000313" key="6">
    <source>
        <dbReference type="EMBL" id="AJE80753.1"/>
    </source>
</evidence>
<feature type="transmembrane region" description="Helical" evidence="5">
    <location>
        <begin position="405"/>
        <end position="430"/>
    </location>
</feature>
<organism evidence="6 7">
    <name type="scientific">Streptomyces albus (strain ATCC 21838 / DSM 41398 / FERM P-419 / JCM 4703 / NBRC 107858)</name>
    <dbReference type="NCBI Taxonomy" id="1081613"/>
    <lineage>
        <taxon>Bacteria</taxon>
        <taxon>Bacillati</taxon>
        <taxon>Actinomycetota</taxon>
        <taxon>Actinomycetes</taxon>
        <taxon>Kitasatosporales</taxon>
        <taxon>Streptomycetaceae</taxon>
        <taxon>Streptomyces</taxon>
    </lineage>
</organism>
<dbReference type="Gene3D" id="1.10.3080.10">
    <property type="entry name" value="Clc chloride channel"/>
    <property type="match status" value="1"/>
</dbReference>
<comment type="subcellular location">
    <subcellularLocation>
        <location evidence="1">Membrane</location>
        <topology evidence="1">Multi-pass membrane protein</topology>
    </subcellularLocation>
</comment>
<evidence type="ECO:0000256" key="3">
    <source>
        <dbReference type="ARBA" id="ARBA00022989"/>
    </source>
</evidence>
<feature type="transmembrane region" description="Helical" evidence="5">
    <location>
        <begin position="77"/>
        <end position="96"/>
    </location>
</feature>
<keyword evidence="4 5" id="KW-0472">Membrane</keyword>
<dbReference type="EMBL" id="CP010519">
    <property type="protein sequence ID" value="AJE80753.1"/>
    <property type="molecule type" value="Genomic_DNA"/>
</dbReference>
<dbReference type="SUPFAM" id="SSF81340">
    <property type="entry name" value="Clc chloride channel"/>
    <property type="match status" value="1"/>
</dbReference>
<dbReference type="InterPro" id="IPR050368">
    <property type="entry name" value="ClC-type_chloride_channel"/>
</dbReference>
<dbReference type="PRINTS" id="PR00762">
    <property type="entry name" value="CLCHANNEL"/>
</dbReference>
<sequence length="442" mass="43633">MTQHEAAANPSEPADSREADRLREMLRTPAYRRALVFSGLIGIPVSLAAFWFLVGLHQLEHLLWQEVPSALGYADPAWWWPLPLLPLAGIVVGLVARHLPGAGGHLPVAGLHAGGTPPVTLPGVLLAAAASLPFGAVLGPEAPLIALGGGLALLLRDLARGPASAQSTALLGAAGAAAAIAAIFGSPVIAGVLLIEVAGIGGPQLFAVILPALLSSGVGALVFTGFGHWTGLDTGSLGLKIPGPRPGLDAGDVLWAVPLAVAVAVLVRLALLGGRKAAALTAARPRGATVLCAAAAGGCAALYALLTDRSPEEVASSGQATLAALAADPHAWSIGALVAVLLLKSAAYALCLGSLRGGPVFPALFLGGAAGLLASPLPGLGVVPGLAAGLAAAAAGILRLPVSSVLLVVLLLGGSETIPVVILAVVTSFVTTELLPAGPSAP</sequence>
<dbReference type="GO" id="GO:0015108">
    <property type="term" value="F:chloride transmembrane transporter activity"/>
    <property type="evidence" value="ECO:0007669"/>
    <property type="project" value="InterPro"/>
</dbReference>
<feature type="transmembrane region" description="Helical" evidence="5">
    <location>
        <begin position="205"/>
        <end position="229"/>
    </location>
</feature>
<dbReference type="GO" id="GO:0016020">
    <property type="term" value="C:membrane"/>
    <property type="evidence" value="ECO:0007669"/>
    <property type="project" value="UniProtKB-SubCell"/>
</dbReference>
<feature type="transmembrane region" description="Helical" evidence="5">
    <location>
        <begin position="331"/>
        <end position="350"/>
    </location>
</feature>
<keyword evidence="2 5" id="KW-0812">Transmembrane</keyword>
<accession>A0A0B5EFG2</accession>
<dbReference type="KEGG" id="sals:SLNWT_0377"/>
<evidence type="ECO:0008006" key="8">
    <source>
        <dbReference type="Google" id="ProtNLM"/>
    </source>
</evidence>
<name>A0A0B5EFG2_STRA4</name>
<evidence type="ECO:0000256" key="4">
    <source>
        <dbReference type="ARBA" id="ARBA00023136"/>
    </source>
</evidence>
<feature type="transmembrane region" description="Helical" evidence="5">
    <location>
        <begin position="253"/>
        <end position="274"/>
    </location>
</feature>
<feature type="transmembrane region" description="Helical" evidence="5">
    <location>
        <begin position="357"/>
        <end position="374"/>
    </location>
</feature>
<evidence type="ECO:0000313" key="7">
    <source>
        <dbReference type="Proteomes" id="UP000031523"/>
    </source>
</evidence>
<dbReference type="InterPro" id="IPR001807">
    <property type="entry name" value="ClC"/>
</dbReference>
<reference evidence="6 7" key="1">
    <citation type="submission" date="2015-01" db="EMBL/GenBank/DDBJ databases">
        <title>Enhanced salinomycin production by adjusting the supply of polyketide extender units in Streptomyce albus DSM 41398.</title>
        <authorList>
            <person name="Lu C."/>
        </authorList>
    </citation>
    <scope>NUCLEOTIDE SEQUENCE [LARGE SCALE GENOMIC DNA]</scope>
    <source>
        <strain evidence="7">ATCC 21838 / DSM 41398 / FERM P-419 / JCM 4703 / NBRC 107858</strain>
    </source>
</reference>
<dbReference type="Proteomes" id="UP000031523">
    <property type="component" value="Chromosome"/>
</dbReference>
<keyword evidence="7" id="KW-1185">Reference proteome</keyword>
<feature type="transmembrane region" description="Helical" evidence="5">
    <location>
        <begin position="34"/>
        <end position="57"/>
    </location>
</feature>
<keyword evidence="3 5" id="KW-1133">Transmembrane helix</keyword>
<dbReference type="PANTHER" id="PTHR43427">
    <property type="entry name" value="CHLORIDE CHANNEL PROTEIN CLC-E"/>
    <property type="match status" value="1"/>
</dbReference>
<evidence type="ECO:0000256" key="5">
    <source>
        <dbReference type="SAM" id="Phobius"/>
    </source>
</evidence>
<dbReference type="InterPro" id="IPR014743">
    <property type="entry name" value="Cl-channel_core"/>
</dbReference>